<dbReference type="Proteomes" id="UP001165960">
    <property type="component" value="Unassembled WGS sequence"/>
</dbReference>
<comment type="caution">
    <text evidence="1">The sequence shown here is derived from an EMBL/GenBank/DDBJ whole genome shotgun (WGS) entry which is preliminary data.</text>
</comment>
<keyword evidence="2" id="KW-1185">Reference proteome</keyword>
<proteinExistence type="predicted"/>
<keyword evidence="1" id="KW-0378">Hydrolase</keyword>
<gene>
    <name evidence="1" type="primary">MCA1_7</name>
    <name evidence="1" type="ORF">DSO57_1006560</name>
</gene>
<evidence type="ECO:0000313" key="2">
    <source>
        <dbReference type="Proteomes" id="UP001165960"/>
    </source>
</evidence>
<dbReference type="EMBL" id="QTSX02006408">
    <property type="protein sequence ID" value="KAJ9055206.1"/>
    <property type="molecule type" value="Genomic_DNA"/>
</dbReference>
<keyword evidence="1" id="KW-0645">Protease</keyword>
<organism evidence="1 2">
    <name type="scientific">Entomophthora muscae</name>
    <dbReference type="NCBI Taxonomy" id="34485"/>
    <lineage>
        <taxon>Eukaryota</taxon>
        <taxon>Fungi</taxon>
        <taxon>Fungi incertae sedis</taxon>
        <taxon>Zoopagomycota</taxon>
        <taxon>Entomophthoromycotina</taxon>
        <taxon>Entomophthoromycetes</taxon>
        <taxon>Entomophthorales</taxon>
        <taxon>Entomophthoraceae</taxon>
        <taxon>Entomophthora</taxon>
    </lineage>
</organism>
<accession>A0ACC2RYV7</accession>
<name>A0ACC2RYV7_9FUNG</name>
<protein>
    <submittedName>
        <fullName evidence="1">Ca(2+)-dependent cysteine protease</fullName>
    </submittedName>
</protein>
<evidence type="ECO:0000313" key="1">
    <source>
        <dbReference type="EMBL" id="KAJ9055206.1"/>
    </source>
</evidence>
<reference evidence="1" key="1">
    <citation type="submission" date="2022-04" db="EMBL/GenBank/DDBJ databases">
        <title>Genome of the entomopathogenic fungus Entomophthora muscae.</title>
        <authorList>
            <person name="Elya C."/>
            <person name="Lovett B.R."/>
            <person name="Lee E."/>
            <person name="Macias A.M."/>
            <person name="Hajek A.E."/>
            <person name="De Bivort B.L."/>
            <person name="Kasson M.T."/>
            <person name="De Fine Licht H.H."/>
            <person name="Stajich J.E."/>
        </authorList>
    </citation>
    <scope>NUCLEOTIDE SEQUENCE</scope>
    <source>
        <strain evidence="1">Berkeley</strain>
    </source>
</reference>
<sequence length="319" mass="35592">MNNSVSSARQDPYTESMMDPPGSSFNEKAFSKPLSSFSRKRAVLVGINYFGTREQLHGCINDTKAIQDLLCNHYGFSTHNMKILTDNQNHNPLCMPTRKNMIQAMQWLVSDASPNDSLFFYFSGHGSQNLDFKGDEDDGWDETICPVDHARAGAIIDDEINKILVCPLPPGCRLTAILDCCHSGTVLDLPYQYNSNGESLSTPVITTYYPKQGILQKWLSFFCPAEAPNPEEPKIQTHSDVIVISGCKDSQTSADTTEWGYGNIGAMTFALTQALALNPHSLSYLQLLQEMRTVLKPKYTQIPQLSSNRPLDMEEKFAM</sequence>